<accession>F8ESH2</accession>
<dbReference type="PATRIC" id="fig|579138.3.peg.891"/>
<dbReference type="CDD" id="cd16390">
    <property type="entry name" value="ParB_N_Srx_like"/>
    <property type="match status" value="1"/>
</dbReference>
<dbReference type="InterPro" id="IPR014956">
    <property type="entry name" value="ParBc_2"/>
</dbReference>
<dbReference type="InterPro" id="IPR036086">
    <property type="entry name" value="ParB/Sulfiredoxin_sf"/>
</dbReference>
<evidence type="ECO:0000313" key="1">
    <source>
        <dbReference type="EMBL" id="AEI37747.1"/>
    </source>
</evidence>
<gene>
    <name evidence="1" type="ordered locus">Zymop_0847</name>
</gene>
<reference evidence="1 2" key="1">
    <citation type="journal article" date="2011" name="J. Bacteriol.">
        <title>Genome sequence of the ethanol-producing Zymomonas mobilis subsp. pomaceae lectotype strain ATCC 29192.</title>
        <authorList>
            <person name="Kouvelis V.N."/>
            <person name="Davenport K.W."/>
            <person name="Brettin T.S."/>
            <person name="Bruce D."/>
            <person name="Detter C."/>
            <person name="Han C.S."/>
            <person name="Nolan M."/>
            <person name="Tapia R."/>
            <person name="Damoulaki A."/>
            <person name="Kyrpides N.C."/>
            <person name="Typas M.A."/>
            <person name="Pappas K.M."/>
        </authorList>
    </citation>
    <scope>NUCLEOTIDE SEQUENCE [LARGE SCALE GENOMIC DNA]</scope>
    <source>
        <strain evidence="2">ATCC 29192 / DSM 22645 / JCM 10191 / CCUG 17912 / NBRC 13757 / NCIMB 11200 / NRRL B-4491 / Barker I</strain>
    </source>
</reference>
<dbReference type="KEGG" id="zmp:Zymop_0847"/>
<dbReference type="SUPFAM" id="SSF110849">
    <property type="entry name" value="ParB/Sulfiredoxin"/>
    <property type="match status" value="1"/>
</dbReference>
<dbReference type="RefSeq" id="WP_013934143.1">
    <property type="nucleotide sequence ID" value="NC_015709.1"/>
</dbReference>
<name>F8ESH2_ZYMMT</name>
<dbReference type="HOGENOM" id="CLU_090314_0_0_5"/>
<dbReference type="AlphaFoldDB" id="F8ESH2"/>
<evidence type="ECO:0000313" key="2">
    <source>
        <dbReference type="Proteomes" id="UP000000491"/>
    </source>
</evidence>
<dbReference type="Proteomes" id="UP000000491">
    <property type="component" value="Chromosome"/>
</dbReference>
<dbReference type="STRING" id="579138.Zymop_0847"/>
<dbReference type="Gene3D" id="1.10.8.10">
    <property type="entry name" value="DNA helicase RuvA subunit, C-terminal domain"/>
    <property type="match status" value="1"/>
</dbReference>
<protein>
    <submittedName>
        <fullName evidence="1">Putative ParB-like nuclease</fullName>
    </submittedName>
</protein>
<dbReference type="Gene3D" id="3.90.1530.10">
    <property type="entry name" value="Conserved hypothetical protein from pyrococcus furiosus pfu- 392566-001, ParB domain"/>
    <property type="match status" value="1"/>
</dbReference>
<dbReference type="InterPro" id="IPR016932">
    <property type="entry name" value="UCP029669"/>
</dbReference>
<dbReference type="Pfam" id="PF08857">
    <property type="entry name" value="ParBc_2"/>
    <property type="match status" value="1"/>
</dbReference>
<dbReference type="eggNOG" id="COG4318">
    <property type="taxonomic scope" value="Bacteria"/>
</dbReference>
<sequence length="207" mass="23537">MNAREPKLVTVPLVDLHPTQISVGMREVAIKRQGWRQEKTDKASLYLGKHLIPVILGSQEQPYVLDHHHLCRALLDEGVEKVAITVIANLSKLEDDHFWFVMDNRGWMHPFDEKGDRQSYQAIPSDLKGLKNDSYRSLAGALRRSGGYAKDTTPFSEFLWADYLRRQFNGEDIEKDFDAALKKSLVLARQKQASYLPGWCGPLSSNA</sequence>
<organism evidence="1 2">
    <name type="scientific">Zymomonas mobilis subsp. pomaceae (strain ATCC 29192 / DSM 22645 / JCM 10191 / CCUG 17912 / NBRC 13757 / NCIMB 11200 / NRRL B-4491 / Barker I)</name>
    <dbReference type="NCBI Taxonomy" id="579138"/>
    <lineage>
        <taxon>Bacteria</taxon>
        <taxon>Pseudomonadati</taxon>
        <taxon>Pseudomonadota</taxon>
        <taxon>Alphaproteobacteria</taxon>
        <taxon>Sphingomonadales</taxon>
        <taxon>Zymomonadaceae</taxon>
        <taxon>Zymomonas</taxon>
    </lineage>
</organism>
<dbReference type="PIRSF" id="PIRSF029669">
    <property type="entry name" value="UCP029669"/>
    <property type="match status" value="1"/>
</dbReference>
<proteinExistence type="predicted"/>
<dbReference type="EMBL" id="CP002865">
    <property type="protein sequence ID" value="AEI37747.1"/>
    <property type="molecule type" value="Genomic_DNA"/>
</dbReference>